<keyword evidence="3 8" id="KW-0444">Lipid biosynthesis</keyword>
<protein>
    <recommendedName>
        <fullName evidence="8">Enoyl-[acyl-carrier-protein] reductase [NADH]</fullName>
        <ecNumber evidence="8">1.3.1.9</ecNumber>
    </recommendedName>
</protein>
<keyword evidence="6" id="KW-0443">Lipid metabolism</keyword>
<evidence type="ECO:0000256" key="7">
    <source>
        <dbReference type="ARBA" id="ARBA00023160"/>
    </source>
</evidence>
<dbReference type="InterPro" id="IPR002347">
    <property type="entry name" value="SDR_fam"/>
</dbReference>
<dbReference type="PANTHER" id="PTHR43159:SF2">
    <property type="entry name" value="ENOYL-[ACYL-CARRIER-PROTEIN] REDUCTASE [NADH], CHLOROPLASTIC"/>
    <property type="match status" value="1"/>
</dbReference>
<dbReference type="PANTHER" id="PTHR43159">
    <property type="entry name" value="ENOYL-[ACYL-CARRIER-PROTEIN] REDUCTASE"/>
    <property type="match status" value="1"/>
</dbReference>
<dbReference type="InterPro" id="IPR014358">
    <property type="entry name" value="Enoyl-ACP_Rdtase_NADH"/>
</dbReference>
<dbReference type="GO" id="GO:0004318">
    <property type="term" value="F:enoyl-[acyl-carrier-protein] reductase (NADH) activity"/>
    <property type="evidence" value="ECO:0007669"/>
    <property type="project" value="UniProtKB-EC"/>
</dbReference>
<dbReference type="Pfam" id="PF13561">
    <property type="entry name" value="adh_short_C2"/>
    <property type="match status" value="1"/>
</dbReference>
<evidence type="ECO:0000313" key="9">
    <source>
        <dbReference type="EMBL" id="MBE1530416.1"/>
    </source>
</evidence>
<sequence length="254" mass="26445">MGILDGKNILITGVLSPSSIAFKAARAAQAEGAEVVLTAYGRRSLVERVAARLPEPPPVVALDVADTAQLDALAERVGVHLDGLDGVLHAIAFAPPGALGGEFLRTSWEDAATTFRASTFSLQALAGAVLPLLRPGASIVALDYDDGGASPGYDWMGVAKSGLESCARYLAHYLGPRGVRVNLVAAGPLRTVASTRIPGFGDSLADWDERAPLGWRPDDHAHVARACAALLSDWFPATTGEIVHVDGGRHAMAP</sequence>
<dbReference type="RefSeq" id="WP_192757422.1">
    <property type="nucleotide sequence ID" value="NZ_JADBDZ010000001.1"/>
</dbReference>
<keyword evidence="4" id="KW-0276">Fatty acid metabolism</keyword>
<keyword evidence="8" id="KW-0520">NAD</keyword>
<reference evidence="9 10" key="1">
    <citation type="submission" date="2020-10" db="EMBL/GenBank/DDBJ databases">
        <title>Sequencing the genomes of 1000 actinobacteria strains.</title>
        <authorList>
            <person name="Klenk H.-P."/>
        </authorList>
    </citation>
    <scope>NUCLEOTIDE SEQUENCE [LARGE SCALE GENOMIC DNA]</scope>
    <source>
        <strain evidence="9 10">DSM 46744</strain>
    </source>
</reference>
<dbReference type="Proteomes" id="UP000627838">
    <property type="component" value="Unassembled WGS sequence"/>
</dbReference>
<gene>
    <name evidence="9" type="ORF">H4W34_000249</name>
</gene>
<keyword evidence="7 8" id="KW-0275">Fatty acid biosynthesis</keyword>
<evidence type="ECO:0000256" key="2">
    <source>
        <dbReference type="ARBA" id="ARBA00009233"/>
    </source>
</evidence>
<dbReference type="NCBIfam" id="NF005908">
    <property type="entry name" value="PRK07889.1"/>
    <property type="match status" value="1"/>
</dbReference>
<accession>A0ABR9JJ57</accession>
<evidence type="ECO:0000256" key="5">
    <source>
        <dbReference type="ARBA" id="ARBA00023002"/>
    </source>
</evidence>
<evidence type="ECO:0000256" key="3">
    <source>
        <dbReference type="ARBA" id="ARBA00022516"/>
    </source>
</evidence>
<dbReference type="SUPFAM" id="SSF51735">
    <property type="entry name" value="NAD(P)-binding Rossmann-fold domains"/>
    <property type="match status" value="1"/>
</dbReference>
<keyword evidence="10" id="KW-1185">Reference proteome</keyword>
<evidence type="ECO:0000256" key="6">
    <source>
        <dbReference type="ARBA" id="ARBA00023098"/>
    </source>
</evidence>
<dbReference type="EC" id="1.3.1.9" evidence="8"/>
<comment type="caution">
    <text evidence="9">The sequence shown here is derived from an EMBL/GenBank/DDBJ whole genome shotgun (WGS) entry which is preliminary data.</text>
</comment>
<evidence type="ECO:0000256" key="1">
    <source>
        <dbReference type="ARBA" id="ARBA00005189"/>
    </source>
</evidence>
<comment type="similarity">
    <text evidence="2 8">Belongs to the short-chain dehydrogenases/reductases (SDR) family. FabI subfamily.</text>
</comment>
<comment type="catalytic activity">
    <reaction evidence="8">
        <text>a 2,3-saturated acyl-[ACP] + NAD(+) = a (2E)-enoyl-[ACP] + NADH + H(+)</text>
        <dbReference type="Rhea" id="RHEA:10240"/>
        <dbReference type="Rhea" id="RHEA-COMP:9925"/>
        <dbReference type="Rhea" id="RHEA-COMP:9926"/>
        <dbReference type="ChEBI" id="CHEBI:15378"/>
        <dbReference type="ChEBI" id="CHEBI:57540"/>
        <dbReference type="ChEBI" id="CHEBI:57945"/>
        <dbReference type="ChEBI" id="CHEBI:78784"/>
        <dbReference type="ChEBI" id="CHEBI:78785"/>
        <dbReference type="EC" id="1.3.1.9"/>
    </reaction>
</comment>
<dbReference type="Gene3D" id="3.40.50.720">
    <property type="entry name" value="NAD(P)-binding Rossmann-like Domain"/>
    <property type="match status" value="1"/>
</dbReference>
<evidence type="ECO:0000313" key="10">
    <source>
        <dbReference type="Proteomes" id="UP000627838"/>
    </source>
</evidence>
<dbReference type="InterPro" id="IPR036291">
    <property type="entry name" value="NAD(P)-bd_dom_sf"/>
</dbReference>
<organism evidence="9 10">
    <name type="scientific">Actinomadura algeriensis</name>
    <dbReference type="NCBI Taxonomy" id="1679523"/>
    <lineage>
        <taxon>Bacteria</taxon>
        <taxon>Bacillati</taxon>
        <taxon>Actinomycetota</taxon>
        <taxon>Actinomycetes</taxon>
        <taxon>Streptosporangiales</taxon>
        <taxon>Thermomonosporaceae</taxon>
        <taxon>Actinomadura</taxon>
    </lineage>
</organism>
<comment type="pathway">
    <text evidence="1">Lipid metabolism.</text>
</comment>
<dbReference type="GO" id="GO:0141148">
    <property type="term" value="F:enoyl-[acyl-carrier-protein] reductase (NADPH) activity"/>
    <property type="evidence" value="ECO:0007669"/>
    <property type="project" value="UniProtKB-EC"/>
</dbReference>
<dbReference type="PIRSF" id="PIRSF000094">
    <property type="entry name" value="Enoyl-ACP_rdct"/>
    <property type="match status" value="1"/>
</dbReference>
<dbReference type="EMBL" id="JADBDZ010000001">
    <property type="protein sequence ID" value="MBE1530416.1"/>
    <property type="molecule type" value="Genomic_DNA"/>
</dbReference>
<evidence type="ECO:0000256" key="8">
    <source>
        <dbReference type="PIRNR" id="PIRNR000094"/>
    </source>
</evidence>
<evidence type="ECO:0000256" key="4">
    <source>
        <dbReference type="ARBA" id="ARBA00022832"/>
    </source>
</evidence>
<keyword evidence="5 8" id="KW-0560">Oxidoreductase</keyword>
<name>A0ABR9JJ57_9ACTN</name>
<proteinExistence type="inferred from homology"/>